<dbReference type="SUPFAM" id="SSF56801">
    <property type="entry name" value="Acetyl-CoA synthetase-like"/>
    <property type="match status" value="1"/>
</dbReference>
<proteinExistence type="predicted"/>
<dbReference type="PANTHER" id="PTHR45527">
    <property type="entry name" value="NONRIBOSOMAL PEPTIDE SYNTHETASE"/>
    <property type="match status" value="1"/>
</dbReference>
<reference evidence="4 5" key="1">
    <citation type="journal article" date="2019" name="Emerg. Microbes Infect.">
        <title>Comprehensive subspecies identification of 175 nontuberculous mycobacteria species based on 7547 genomic profiles.</title>
        <authorList>
            <person name="Matsumoto Y."/>
            <person name="Kinjo T."/>
            <person name="Motooka D."/>
            <person name="Nabeya D."/>
            <person name="Jung N."/>
            <person name="Uechi K."/>
            <person name="Horii T."/>
            <person name="Iida T."/>
            <person name="Fujita J."/>
            <person name="Nakamura S."/>
        </authorList>
    </citation>
    <scope>NUCLEOTIDE SEQUENCE [LARGE SCALE GENOMIC DNA]</scope>
    <source>
        <strain evidence="4 5">JCM 30275</strain>
    </source>
</reference>
<dbReference type="FunFam" id="2.30.38.10:FF:000001">
    <property type="entry name" value="Non-ribosomal peptide synthetase PvdI"/>
    <property type="match status" value="1"/>
</dbReference>
<evidence type="ECO:0000313" key="5">
    <source>
        <dbReference type="Proteomes" id="UP000467249"/>
    </source>
</evidence>
<dbReference type="GO" id="GO:0043041">
    <property type="term" value="P:amino acid activation for nonribosomal peptide biosynthetic process"/>
    <property type="evidence" value="ECO:0007669"/>
    <property type="project" value="TreeGrafter"/>
</dbReference>
<protein>
    <recommendedName>
        <fullName evidence="3">AMP-dependent synthetase/ligase domain-containing protein</fullName>
    </recommendedName>
</protein>
<keyword evidence="2" id="KW-0597">Phosphoprotein</keyword>
<keyword evidence="1" id="KW-0596">Phosphopantetheine</keyword>
<feature type="domain" description="AMP-dependent synthetase/ligase" evidence="3">
    <location>
        <begin position="2"/>
        <end position="161"/>
    </location>
</feature>
<dbReference type="EMBL" id="AP022620">
    <property type="protein sequence ID" value="BBZ74675.1"/>
    <property type="molecule type" value="Genomic_DNA"/>
</dbReference>
<accession>A0A6N4W205</accession>
<dbReference type="GO" id="GO:0031177">
    <property type="term" value="F:phosphopantetheine binding"/>
    <property type="evidence" value="ECO:0007669"/>
    <property type="project" value="TreeGrafter"/>
</dbReference>
<dbReference type="GO" id="GO:0005829">
    <property type="term" value="C:cytosol"/>
    <property type="evidence" value="ECO:0007669"/>
    <property type="project" value="TreeGrafter"/>
</dbReference>
<evidence type="ECO:0000313" key="4">
    <source>
        <dbReference type="EMBL" id="BBZ74675.1"/>
    </source>
</evidence>
<dbReference type="Gene3D" id="3.40.50.12780">
    <property type="entry name" value="N-terminal domain of ligase-like"/>
    <property type="match status" value="1"/>
</dbReference>
<evidence type="ECO:0000256" key="1">
    <source>
        <dbReference type="ARBA" id="ARBA00022450"/>
    </source>
</evidence>
<dbReference type="InterPro" id="IPR042099">
    <property type="entry name" value="ANL_N_sf"/>
</dbReference>
<dbReference type="AlphaFoldDB" id="A0A6N4W205"/>
<dbReference type="Gene3D" id="3.30.300.30">
    <property type="match status" value="1"/>
</dbReference>
<dbReference type="Pfam" id="PF00501">
    <property type="entry name" value="AMP-binding"/>
    <property type="match status" value="1"/>
</dbReference>
<gene>
    <name evidence="4" type="ORF">MANY_00120</name>
</gene>
<dbReference type="Proteomes" id="UP000467249">
    <property type="component" value="Chromosome"/>
</dbReference>
<sequence length="260" mass="28913">MSFSFDMSWEELFWLVEGHTVHICDEELRRDAPALAAYCRRHHIDVINVTPTYSHHLIEAGLLATDGHVPALVLLGGEAVSEQVWSTLRNHPGTAGYNLYGPTEYTINTLGAGTSDSATPTVGEPIWNTRGYLLDSALRPVPDGVPGELYVAGVGLARGYHRRAGLTAAAMIADPFVAGGRMYRTGDLMRRRPDGQLDYLGRVDDQVKIRGYRVEPGEIESVLRHAPGVARVRWWCAARPQRHRSNSLWPMRFPPMTRTT</sequence>
<dbReference type="PANTHER" id="PTHR45527:SF1">
    <property type="entry name" value="FATTY ACID SYNTHASE"/>
    <property type="match status" value="1"/>
</dbReference>
<dbReference type="InterPro" id="IPR000873">
    <property type="entry name" value="AMP-dep_synth/lig_dom"/>
</dbReference>
<organism evidence="4 5">
    <name type="scientific">Mycolicibacterium anyangense</name>
    <dbReference type="NCBI Taxonomy" id="1431246"/>
    <lineage>
        <taxon>Bacteria</taxon>
        <taxon>Bacillati</taxon>
        <taxon>Actinomycetota</taxon>
        <taxon>Actinomycetes</taxon>
        <taxon>Mycobacteriales</taxon>
        <taxon>Mycobacteriaceae</taxon>
        <taxon>Mycolicibacterium</taxon>
    </lineage>
</organism>
<dbReference type="InterPro" id="IPR045851">
    <property type="entry name" value="AMP-bd_C_sf"/>
</dbReference>
<evidence type="ECO:0000259" key="3">
    <source>
        <dbReference type="Pfam" id="PF00501"/>
    </source>
</evidence>
<keyword evidence="5" id="KW-1185">Reference proteome</keyword>
<dbReference type="GO" id="GO:0044550">
    <property type="term" value="P:secondary metabolite biosynthetic process"/>
    <property type="evidence" value="ECO:0007669"/>
    <property type="project" value="TreeGrafter"/>
</dbReference>
<name>A0A6N4W205_9MYCO</name>
<dbReference type="KEGG" id="many:MANY_00120"/>
<evidence type="ECO:0000256" key="2">
    <source>
        <dbReference type="ARBA" id="ARBA00022553"/>
    </source>
</evidence>